<dbReference type="STRING" id="1672749.BJF92_20605"/>
<keyword evidence="1" id="KW-0812">Transmembrane</keyword>
<keyword evidence="1" id="KW-0472">Membrane</keyword>
<sequence length="71" mass="7927">MLLTIFLAFYALVVIIFLDNTLREGETVGAGRWDAMRFLGLGACLAWPILLAYTIIIARFRPVPQSSRGIL</sequence>
<evidence type="ECO:0000313" key="2">
    <source>
        <dbReference type="EMBL" id="OLP56193.1"/>
    </source>
</evidence>
<dbReference type="AlphaFoldDB" id="A0A1Q9ALP1"/>
<name>A0A1Q9ALP1_9HYPH</name>
<comment type="caution">
    <text evidence="2">The sequence shown here is derived from an EMBL/GenBank/DDBJ whole genome shotgun (WGS) entry which is preliminary data.</text>
</comment>
<dbReference type="RefSeq" id="WP_075634270.1">
    <property type="nucleotide sequence ID" value="NZ_MKIO01000024.1"/>
</dbReference>
<proteinExistence type="predicted"/>
<feature type="transmembrane region" description="Helical" evidence="1">
    <location>
        <begin position="35"/>
        <end position="58"/>
    </location>
</feature>
<protein>
    <submittedName>
        <fullName evidence="2">Uncharacterized protein</fullName>
    </submittedName>
</protein>
<accession>A0A1Q9ALP1</accession>
<dbReference type="OrthoDB" id="8388660at2"/>
<dbReference type="EMBL" id="MKIO01000024">
    <property type="protein sequence ID" value="OLP56193.1"/>
    <property type="molecule type" value="Genomic_DNA"/>
</dbReference>
<organism evidence="2 3">
    <name type="scientific">Xaviernesmea rhizosphaerae</name>
    <dbReference type="NCBI Taxonomy" id="1672749"/>
    <lineage>
        <taxon>Bacteria</taxon>
        <taxon>Pseudomonadati</taxon>
        <taxon>Pseudomonadota</taxon>
        <taxon>Alphaproteobacteria</taxon>
        <taxon>Hyphomicrobiales</taxon>
        <taxon>Rhizobiaceae</taxon>
        <taxon>Rhizobium/Agrobacterium group</taxon>
        <taxon>Xaviernesmea</taxon>
    </lineage>
</organism>
<dbReference type="Proteomes" id="UP000186143">
    <property type="component" value="Unassembled WGS sequence"/>
</dbReference>
<evidence type="ECO:0000313" key="3">
    <source>
        <dbReference type="Proteomes" id="UP000186143"/>
    </source>
</evidence>
<keyword evidence="1" id="KW-1133">Transmembrane helix</keyword>
<evidence type="ECO:0000256" key="1">
    <source>
        <dbReference type="SAM" id="Phobius"/>
    </source>
</evidence>
<reference evidence="2 3" key="1">
    <citation type="submission" date="2016-09" db="EMBL/GenBank/DDBJ databases">
        <title>Rhizobium sp. nov., a novel species isolated from the rice rhizosphere.</title>
        <authorList>
            <person name="Zhao J."/>
            <person name="Zhang X."/>
        </authorList>
    </citation>
    <scope>NUCLEOTIDE SEQUENCE [LARGE SCALE GENOMIC DNA]</scope>
    <source>
        <strain evidence="2 3">MH17</strain>
    </source>
</reference>
<gene>
    <name evidence="2" type="ORF">BJF92_20605</name>
</gene>